<reference evidence="1 2" key="1">
    <citation type="submission" date="2023-03" db="EMBL/GenBank/DDBJ databases">
        <title>Bacillus Genome Sequencing.</title>
        <authorList>
            <person name="Dunlap C."/>
        </authorList>
    </citation>
    <scope>NUCLEOTIDE SEQUENCE [LARGE SCALE GENOMIC DNA]</scope>
    <source>
        <strain evidence="1 2">BD-525</strain>
    </source>
</reference>
<dbReference type="InterPro" id="IPR008767">
    <property type="entry name" value="Phage_SPP1_head-tail_adaptor"/>
</dbReference>
<dbReference type="EMBL" id="JARLKZ010000020">
    <property type="protein sequence ID" value="MEC0242769.1"/>
    <property type="molecule type" value="Genomic_DNA"/>
</dbReference>
<accession>A0ABU6GSS4</accession>
<gene>
    <name evidence="1" type="ORF">P4H66_23440</name>
</gene>
<dbReference type="NCBIfam" id="TIGR01563">
    <property type="entry name" value="gp16_SPP1"/>
    <property type="match status" value="1"/>
</dbReference>
<dbReference type="InterPro" id="IPR038666">
    <property type="entry name" value="SSP1_head-tail_sf"/>
</dbReference>
<dbReference type="RefSeq" id="WP_326090537.1">
    <property type="nucleotide sequence ID" value="NZ_JARLKZ010000020.1"/>
</dbReference>
<evidence type="ECO:0000313" key="2">
    <source>
        <dbReference type="Proteomes" id="UP001344632"/>
    </source>
</evidence>
<proteinExistence type="predicted"/>
<protein>
    <submittedName>
        <fullName evidence="1">Phage head closure protein</fullName>
    </submittedName>
</protein>
<dbReference type="Proteomes" id="UP001344632">
    <property type="component" value="Unassembled WGS sequence"/>
</dbReference>
<sequence length="124" mass="14202">MAKRLQANDLNRRITLQKKGRTEDEAGYPIPGAKEWEDVIILWAKREPLRGREFFAAAAAQAEGTVRYKIRYRSDISSDMRLTDGKKVVNEVEMDRVYEITAVLDDVFDDRTETHILVTEASNG</sequence>
<dbReference type="Gene3D" id="2.40.10.270">
    <property type="entry name" value="Bacteriophage SPP1 head-tail adaptor protein"/>
    <property type="match status" value="1"/>
</dbReference>
<dbReference type="Pfam" id="PF05521">
    <property type="entry name" value="Phage_HCP"/>
    <property type="match status" value="1"/>
</dbReference>
<keyword evidence="2" id="KW-1185">Reference proteome</keyword>
<comment type="caution">
    <text evidence="1">The sequence shown here is derived from an EMBL/GenBank/DDBJ whole genome shotgun (WGS) entry which is preliminary data.</text>
</comment>
<name>A0ABU6GSS4_9BACL</name>
<evidence type="ECO:0000313" key="1">
    <source>
        <dbReference type="EMBL" id="MEC0242769.1"/>
    </source>
</evidence>
<organism evidence="1 2">
    <name type="scientific">Paenibacillus dokdonensis</name>
    <dbReference type="NCBI Taxonomy" id="2567944"/>
    <lineage>
        <taxon>Bacteria</taxon>
        <taxon>Bacillati</taxon>
        <taxon>Bacillota</taxon>
        <taxon>Bacilli</taxon>
        <taxon>Bacillales</taxon>
        <taxon>Paenibacillaceae</taxon>
        <taxon>Paenibacillus</taxon>
    </lineage>
</organism>